<dbReference type="Proteomes" id="UP001162992">
    <property type="component" value="Chromosome 8"/>
</dbReference>
<gene>
    <name evidence="1" type="ORF">O6H91_08G026100</name>
</gene>
<evidence type="ECO:0000313" key="2">
    <source>
        <dbReference type="Proteomes" id="UP001162992"/>
    </source>
</evidence>
<keyword evidence="2" id="KW-1185">Reference proteome</keyword>
<name>A0ACC2CVS4_DIPCM</name>
<reference evidence="2" key="1">
    <citation type="journal article" date="2024" name="Proc. Natl. Acad. Sci. U.S.A.">
        <title>Extraordinary preservation of gene collinearity over three hundred million years revealed in homosporous lycophytes.</title>
        <authorList>
            <person name="Li C."/>
            <person name="Wickell D."/>
            <person name="Kuo L.Y."/>
            <person name="Chen X."/>
            <person name="Nie B."/>
            <person name="Liao X."/>
            <person name="Peng D."/>
            <person name="Ji J."/>
            <person name="Jenkins J."/>
            <person name="Williams M."/>
            <person name="Shu S."/>
            <person name="Plott C."/>
            <person name="Barry K."/>
            <person name="Rajasekar S."/>
            <person name="Grimwood J."/>
            <person name="Han X."/>
            <person name="Sun S."/>
            <person name="Hou Z."/>
            <person name="He W."/>
            <person name="Dai G."/>
            <person name="Sun C."/>
            <person name="Schmutz J."/>
            <person name="Leebens-Mack J.H."/>
            <person name="Li F.W."/>
            <person name="Wang L."/>
        </authorList>
    </citation>
    <scope>NUCLEOTIDE SEQUENCE [LARGE SCALE GENOMIC DNA]</scope>
    <source>
        <strain evidence="2">cv. PW_Plant_1</strain>
    </source>
</reference>
<accession>A0ACC2CVS4</accession>
<evidence type="ECO:0000313" key="1">
    <source>
        <dbReference type="EMBL" id="KAJ7546134.1"/>
    </source>
</evidence>
<sequence length="700" mass="74725">MQTQVHKVGEGADQLQERSADPESYNLTTGKQDYISSIEPSTPEHEQSEHTGKKSMMGKMKDKANRLKSKIKSSYATKKSGDIGSDDADEEDEDDSTSSPERNSEPSADDLVPNSPPRQPVGTEPTLTADEGVKRHDQIHENNDYANALDEFGTHSVLKDRPFELKEDVAAPTPGSKEMELDYNNDPRAASDKPPSYSETLERQQNEPAAPEQESAGIAEGLQFKESNHGEDRVSSNDEYGKSQGEFTPAGRGENYSDSLTGFTERSDKEGLSPRDKEESSSRDDAYVHNPSWTDKGTGIVSAAKSALGFLPGGKEGNPADYFLSGSSQRSDRGDTLNEETSPVSQDGESEFGYDSKNNIGSNFSSLQSNEDKLADPTPVTDRAADGLSAAKDTLVGTSLASVGAVKSTLGYPSDESDMKSNTELGESIDKSENSDKPRSWGEWASGSVNSAKDAIVTKLGVSPTSVSDASVDRSTTTQTTPENRSWTESVKSIIMPTGGNPELAEHNRSSNTSGPLSSSSTPEDTVASKPVYSEQKGVTQKIIDSAASVKDTLASKIGYASPNEEPTLDKGENVARNLDSPISGGDVSAKDSTISLFQPGEDDQALSEKITQLLSPSHIKDSIVAGFSSKTTETPEDTSAAPVKGVLSRVTDAVSSLLGSKSPTNEDSQQQMYDKENSAGEQIGTNVSNPHVSEQDIIN</sequence>
<proteinExistence type="predicted"/>
<organism evidence="1 2">
    <name type="scientific">Diphasiastrum complanatum</name>
    <name type="common">Issler's clubmoss</name>
    <name type="synonym">Lycopodium complanatum</name>
    <dbReference type="NCBI Taxonomy" id="34168"/>
    <lineage>
        <taxon>Eukaryota</taxon>
        <taxon>Viridiplantae</taxon>
        <taxon>Streptophyta</taxon>
        <taxon>Embryophyta</taxon>
        <taxon>Tracheophyta</taxon>
        <taxon>Lycopodiopsida</taxon>
        <taxon>Lycopodiales</taxon>
        <taxon>Lycopodiaceae</taxon>
        <taxon>Lycopodioideae</taxon>
        <taxon>Diphasiastrum</taxon>
    </lineage>
</organism>
<protein>
    <submittedName>
        <fullName evidence="1">Uncharacterized protein</fullName>
    </submittedName>
</protein>
<comment type="caution">
    <text evidence="1">The sequence shown here is derived from an EMBL/GenBank/DDBJ whole genome shotgun (WGS) entry which is preliminary data.</text>
</comment>
<dbReference type="EMBL" id="CM055099">
    <property type="protein sequence ID" value="KAJ7546134.1"/>
    <property type="molecule type" value="Genomic_DNA"/>
</dbReference>